<keyword evidence="3" id="KW-1185">Reference proteome</keyword>
<dbReference type="Proteomes" id="UP000027222">
    <property type="component" value="Unassembled WGS sequence"/>
</dbReference>
<dbReference type="InterPro" id="IPR014756">
    <property type="entry name" value="Ig_E-set"/>
</dbReference>
<accession>A0A067TQP2</accession>
<dbReference type="InterPro" id="IPR014752">
    <property type="entry name" value="Arrestin-like_C"/>
</dbReference>
<name>A0A067TQP2_GALM3</name>
<dbReference type="STRING" id="685588.A0A067TQP2"/>
<evidence type="ECO:0000313" key="3">
    <source>
        <dbReference type="Proteomes" id="UP000027222"/>
    </source>
</evidence>
<gene>
    <name evidence="2" type="ORF">GALMADRAFT_204908</name>
</gene>
<feature type="domain" description="Arrestin C-terminal-like" evidence="1">
    <location>
        <begin position="134"/>
        <end position="268"/>
    </location>
</feature>
<reference evidence="3" key="1">
    <citation type="journal article" date="2014" name="Proc. Natl. Acad. Sci. U.S.A.">
        <title>Extensive sampling of basidiomycete genomes demonstrates inadequacy of the white-rot/brown-rot paradigm for wood decay fungi.</title>
        <authorList>
            <person name="Riley R."/>
            <person name="Salamov A.A."/>
            <person name="Brown D.W."/>
            <person name="Nagy L.G."/>
            <person name="Floudas D."/>
            <person name="Held B.W."/>
            <person name="Levasseur A."/>
            <person name="Lombard V."/>
            <person name="Morin E."/>
            <person name="Otillar R."/>
            <person name="Lindquist E.A."/>
            <person name="Sun H."/>
            <person name="LaButti K.M."/>
            <person name="Schmutz J."/>
            <person name="Jabbour D."/>
            <person name="Luo H."/>
            <person name="Baker S.E."/>
            <person name="Pisabarro A.G."/>
            <person name="Walton J.D."/>
            <person name="Blanchette R.A."/>
            <person name="Henrissat B."/>
            <person name="Martin F."/>
            <person name="Cullen D."/>
            <person name="Hibbett D.S."/>
            <person name="Grigoriev I.V."/>
        </authorList>
    </citation>
    <scope>NUCLEOTIDE SEQUENCE [LARGE SCALE GENOMIC DNA]</scope>
    <source>
        <strain evidence="3">CBS 339.88</strain>
    </source>
</reference>
<protein>
    <recommendedName>
        <fullName evidence="1">Arrestin C-terminal-like domain-containing protein</fullName>
    </recommendedName>
</protein>
<dbReference type="OrthoDB" id="298939at2759"/>
<evidence type="ECO:0000259" key="1">
    <source>
        <dbReference type="SMART" id="SM01017"/>
    </source>
</evidence>
<proteinExistence type="predicted"/>
<evidence type="ECO:0000313" key="2">
    <source>
        <dbReference type="EMBL" id="KDR85471.1"/>
    </source>
</evidence>
<dbReference type="Gene3D" id="2.60.40.640">
    <property type="match status" value="1"/>
</dbReference>
<dbReference type="SMART" id="SM01017">
    <property type="entry name" value="Arrestin_C"/>
    <property type="match status" value="1"/>
</dbReference>
<dbReference type="EMBL" id="KL142367">
    <property type="protein sequence ID" value="KDR85471.1"/>
    <property type="molecule type" value="Genomic_DNA"/>
</dbReference>
<dbReference type="AlphaFoldDB" id="A0A067TQP2"/>
<dbReference type="HOGENOM" id="CLU_423915_0_0_1"/>
<dbReference type="Pfam" id="PF02752">
    <property type="entry name" value="Arrestin_C"/>
    <property type="match status" value="1"/>
</dbReference>
<dbReference type="SUPFAM" id="SSF81296">
    <property type="entry name" value="E set domains"/>
    <property type="match status" value="1"/>
</dbReference>
<dbReference type="InterPro" id="IPR011022">
    <property type="entry name" value="Arrestin_C-like"/>
</dbReference>
<sequence length="646" mass="69819">MYGSIQKNSNANERERYVFYDSSAALSDVASNLEVLYDSEPDSEGFTRPKEGIHSLPFSFYISASIEHGTPKGHTTTLSGDSVRYIAMVSLRIKDPVSGKKSMAHFYRGCSIWPRLNPSVLLAPTSRPLQVTVSEGLVYLTASLHRLHWVAGQLCYVRFEVVNNSKKFLRSLFLELIQSTTTFKHKDQDDRVDVGVDVRSSTTKKQAAQSSLVVGEGGTRGHASAKDALSISRGKLLEISYAIHVTVSTSTFLSTDVHVSLPLDIINFLSIDPPPEQITEIGIKKVPCGAIPTSISTYEAIDDDASSELDGDYTSDEDETDSLGNLLVHEDTGKAVRQIILSATMDAENAPRFADLYFSSAEQNSDLVIGSESPCESSTEKILPAVPLSASNFISRVEEKNTKRIADLLGSRESAQAAEPFPGRDNIHTALHVSKGQQDQDVSIEGRFLNGLSGNRVAELSSFKSRAAKSYSSDECQPALPSLRSGTVQFDHTTLIAAGSRLKPIGSAVELSVETCLVDGNGVNNSQPTQDSISVASSQNGVGQFSAHREVSVGDIIDAYIRPSSPTVLQTQRLSPPFETADDQTPPFTQSLEECKLVKGNLRTTLAAPIRRLSVDLMLDAAPAAGSVRDKIRELEEFAAKAGADA</sequence>
<organism evidence="2 3">
    <name type="scientific">Galerina marginata (strain CBS 339.88)</name>
    <dbReference type="NCBI Taxonomy" id="685588"/>
    <lineage>
        <taxon>Eukaryota</taxon>
        <taxon>Fungi</taxon>
        <taxon>Dikarya</taxon>
        <taxon>Basidiomycota</taxon>
        <taxon>Agaricomycotina</taxon>
        <taxon>Agaricomycetes</taxon>
        <taxon>Agaricomycetidae</taxon>
        <taxon>Agaricales</taxon>
        <taxon>Agaricineae</taxon>
        <taxon>Strophariaceae</taxon>
        <taxon>Galerina</taxon>
    </lineage>
</organism>